<dbReference type="Proteomes" id="UP000659697">
    <property type="component" value="Unassembled WGS sequence"/>
</dbReference>
<feature type="region of interest" description="Disordered" evidence="3">
    <location>
        <begin position="94"/>
        <end position="141"/>
    </location>
</feature>
<dbReference type="Gene3D" id="3.10.20.280">
    <property type="entry name" value="RnfH-like"/>
    <property type="match status" value="1"/>
</dbReference>
<name>A0ABQ3L0T4_9ALTE</name>
<dbReference type="NCBIfam" id="NF002490">
    <property type="entry name" value="PRK01777.1"/>
    <property type="match status" value="1"/>
</dbReference>
<keyword evidence="5" id="KW-1185">Reference proteome</keyword>
<dbReference type="InterPro" id="IPR005346">
    <property type="entry name" value="RnfH"/>
</dbReference>
<reference evidence="5" key="1">
    <citation type="journal article" date="2019" name="Int. J. Syst. Evol. Microbiol.">
        <title>The Global Catalogue of Microorganisms (GCM) 10K type strain sequencing project: providing services to taxonomists for standard genome sequencing and annotation.</title>
        <authorList>
            <consortium name="The Broad Institute Genomics Platform"/>
            <consortium name="The Broad Institute Genome Sequencing Center for Infectious Disease"/>
            <person name="Wu L."/>
            <person name="Ma J."/>
        </authorList>
    </citation>
    <scope>NUCLEOTIDE SEQUENCE [LARGE SCALE GENOMIC DNA]</scope>
    <source>
        <strain evidence="5">CGMCC 1.7003</strain>
    </source>
</reference>
<dbReference type="PANTHER" id="PTHR37483:SF1">
    <property type="entry name" value="UPF0125 PROTEIN RATB"/>
    <property type="match status" value="1"/>
</dbReference>
<comment type="caution">
    <text evidence="4">The sequence shown here is derived from an EMBL/GenBank/DDBJ whole genome shotgun (WGS) entry which is preliminary data.</text>
</comment>
<dbReference type="RefSeq" id="WP_189433563.1">
    <property type="nucleotide sequence ID" value="NZ_BNAO01000007.1"/>
</dbReference>
<gene>
    <name evidence="4" type="ORF">GCM10010919_27140</name>
</gene>
<evidence type="ECO:0000256" key="3">
    <source>
        <dbReference type="SAM" id="MobiDB-lite"/>
    </source>
</evidence>
<dbReference type="InterPro" id="IPR016155">
    <property type="entry name" value="Mopterin_synth/thiamin_S_b"/>
</dbReference>
<feature type="compositionally biased region" description="Basic and acidic residues" evidence="3">
    <location>
        <begin position="101"/>
        <end position="112"/>
    </location>
</feature>
<dbReference type="EMBL" id="BNAO01000007">
    <property type="protein sequence ID" value="GHG73890.1"/>
    <property type="molecule type" value="Genomic_DNA"/>
</dbReference>
<dbReference type="HAMAP" id="MF_00460">
    <property type="entry name" value="UPF0125_RnfH"/>
    <property type="match status" value="1"/>
</dbReference>
<sequence length="141" mass="15503">MVNSSAGEAANDRITVEVAYALPDRQALLTLSVSSAASVEQIIQQSGILQQFPQIDLRAQKVGVWSRPVKLVDNVSEGDRIEIYRPLIADPKDLRRRRAEKAKEEGRADKTTGGRVAEQKMASAEQTSAEQNSIAKNNKEE</sequence>
<accession>A0ABQ3L0T4</accession>
<dbReference type="SUPFAM" id="SSF54285">
    <property type="entry name" value="MoaD/ThiS"/>
    <property type="match status" value="1"/>
</dbReference>
<evidence type="ECO:0000256" key="1">
    <source>
        <dbReference type="ARBA" id="ARBA00010645"/>
    </source>
</evidence>
<feature type="compositionally biased region" description="Polar residues" evidence="3">
    <location>
        <begin position="124"/>
        <end position="141"/>
    </location>
</feature>
<dbReference type="Pfam" id="PF03658">
    <property type="entry name" value="Ub-RnfH"/>
    <property type="match status" value="1"/>
</dbReference>
<evidence type="ECO:0000256" key="2">
    <source>
        <dbReference type="HAMAP-Rule" id="MF_00460"/>
    </source>
</evidence>
<proteinExistence type="inferred from homology"/>
<evidence type="ECO:0000313" key="5">
    <source>
        <dbReference type="Proteomes" id="UP000659697"/>
    </source>
</evidence>
<protein>
    <recommendedName>
        <fullName evidence="2">UPF0125 protein GCM10010919_27140</fullName>
    </recommendedName>
</protein>
<organism evidence="4 5">
    <name type="scientific">Alishewanella longhuensis</name>
    <dbReference type="NCBI Taxonomy" id="1091037"/>
    <lineage>
        <taxon>Bacteria</taxon>
        <taxon>Pseudomonadati</taxon>
        <taxon>Pseudomonadota</taxon>
        <taxon>Gammaproteobacteria</taxon>
        <taxon>Alteromonadales</taxon>
        <taxon>Alteromonadaceae</taxon>
        <taxon>Alishewanella</taxon>
    </lineage>
</organism>
<dbReference type="InterPro" id="IPR037021">
    <property type="entry name" value="RnfH_sf"/>
</dbReference>
<dbReference type="PANTHER" id="PTHR37483">
    <property type="entry name" value="UPF0125 PROTEIN RATB"/>
    <property type="match status" value="1"/>
</dbReference>
<evidence type="ECO:0000313" key="4">
    <source>
        <dbReference type="EMBL" id="GHG73890.1"/>
    </source>
</evidence>
<comment type="similarity">
    <text evidence="1 2">Belongs to the UPF0125 (RnfH) family.</text>
</comment>